<dbReference type="EMBL" id="ANIZ01003783">
    <property type="protein sequence ID" value="ETI31380.1"/>
    <property type="molecule type" value="Genomic_DNA"/>
</dbReference>
<gene>
    <name evidence="2" type="ORF">F443_21647</name>
</gene>
<keyword evidence="3" id="KW-1185">Reference proteome</keyword>
<sequence length="102" mass="11652">METISIETLLDESDILFIQTSSGEYHEPDNGIEENTEQSAYEENTQQKMNAVRSVIFMVGDHPDLEDELMLPPEQNPSATKIGKETSMNQTSIFFFFNDEEL</sequence>
<evidence type="ECO:0000313" key="3">
    <source>
        <dbReference type="Proteomes" id="UP000018721"/>
    </source>
</evidence>
<reference evidence="2 3" key="1">
    <citation type="submission" date="2013-11" db="EMBL/GenBank/DDBJ databases">
        <title>The Genome Sequence of Phytophthora parasitica P1569.</title>
        <authorList>
            <consortium name="The Broad Institute Genomics Platform"/>
            <person name="Russ C."/>
            <person name="Tyler B."/>
            <person name="Panabieres F."/>
            <person name="Shan W."/>
            <person name="Tripathy S."/>
            <person name="Grunwald N."/>
            <person name="Machado M."/>
            <person name="Johnson C.S."/>
            <person name="Arredondo F."/>
            <person name="Hong C."/>
            <person name="Coffey M."/>
            <person name="Young S.K."/>
            <person name="Zeng Q."/>
            <person name="Gargeya S."/>
            <person name="Fitzgerald M."/>
            <person name="Abouelleil A."/>
            <person name="Alvarado L."/>
            <person name="Chapman S.B."/>
            <person name="Gainer-Dewar J."/>
            <person name="Goldberg J."/>
            <person name="Griggs A."/>
            <person name="Gujja S."/>
            <person name="Hansen M."/>
            <person name="Howarth C."/>
            <person name="Imamovic A."/>
            <person name="Ireland A."/>
            <person name="Larimer J."/>
            <person name="McCowan C."/>
            <person name="Murphy C."/>
            <person name="Pearson M."/>
            <person name="Poon T.W."/>
            <person name="Priest M."/>
            <person name="Roberts A."/>
            <person name="Saif S."/>
            <person name="Shea T."/>
            <person name="Sykes S."/>
            <person name="Wortman J."/>
            <person name="Nusbaum C."/>
            <person name="Birren B."/>
        </authorList>
    </citation>
    <scope>NUCLEOTIDE SEQUENCE [LARGE SCALE GENOMIC DNA]</scope>
    <source>
        <strain evidence="2 3">P1569</strain>
    </source>
</reference>
<comment type="caution">
    <text evidence="2">The sequence shown here is derived from an EMBL/GenBank/DDBJ whole genome shotgun (WGS) entry which is preliminary data.</text>
</comment>
<name>V9DWY8_PHYNI</name>
<organism evidence="2 3">
    <name type="scientific">Phytophthora nicotianae P1569</name>
    <dbReference type="NCBI Taxonomy" id="1317065"/>
    <lineage>
        <taxon>Eukaryota</taxon>
        <taxon>Sar</taxon>
        <taxon>Stramenopiles</taxon>
        <taxon>Oomycota</taxon>
        <taxon>Peronosporomycetes</taxon>
        <taxon>Peronosporales</taxon>
        <taxon>Peronosporaceae</taxon>
        <taxon>Phytophthora</taxon>
    </lineage>
</organism>
<protein>
    <submittedName>
        <fullName evidence="2">Uncharacterized protein</fullName>
    </submittedName>
</protein>
<dbReference type="HOGENOM" id="CLU_2283022_0_0_1"/>
<dbReference type="Proteomes" id="UP000018721">
    <property type="component" value="Unassembled WGS sequence"/>
</dbReference>
<accession>V9DWY8</accession>
<dbReference type="AlphaFoldDB" id="V9DWY8"/>
<proteinExistence type="predicted"/>
<evidence type="ECO:0000256" key="1">
    <source>
        <dbReference type="SAM" id="MobiDB-lite"/>
    </source>
</evidence>
<feature type="region of interest" description="Disordered" evidence="1">
    <location>
        <begin position="23"/>
        <end position="43"/>
    </location>
</feature>
<evidence type="ECO:0000313" key="2">
    <source>
        <dbReference type="EMBL" id="ETI31380.1"/>
    </source>
</evidence>